<sequence length="392" mass="41783">MHTSTCKPYRGLRVLDLSQGIAGPYCAMLLLEQGADVIKVEGPVGDWSRTIGHHVDGMSALSIGYNLGKRSICLDAHVASGRNILRKLALQADVLIESFRPGVIDRLGLSHGELSTHRPDQVYVSVSAFGQDGPYVDRPGSDSTLQAMSGMMVVNRDAQGTPRKVGILLVDIATGVYAAQATGAALYQRATQGRGSRVEVSLLEAAAAIQSGAIIDKAFNEGRAVQALSVPAGTFATRDGYINVTSLHDRMFAGLCAAIGRKEWASDPRFSTATGRHGHSDEINSTLGRIFALEPTSYWVETLNRHGVVCGKISDYGGFLDDAQVRQQGLFETSAPIGERCVPIARIPGVPADAGAPKQAPRRGQHTREILAELGIDETGQSQLRKAGAVSW</sequence>
<comment type="caution">
    <text evidence="2">The sequence shown here is derived from an EMBL/GenBank/DDBJ whole genome shotgun (WGS) entry which is preliminary data.</text>
</comment>
<dbReference type="RefSeq" id="WP_143949276.1">
    <property type="nucleotide sequence ID" value="NZ_BAABMB010000001.1"/>
</dbReference>
<accession>A0A556AJ58</accession>
<dbReference type="PANTHER" id="PTHR48207:SF4">
    <property type="entry name" value="BLL6097 PROTEIN"/>
    <property type="match status" value="1"/>
</dbReference>
<dbReference type="SUPFAM" id="SSF89796">
    <property type="entry name" value="CoA-transferase family III (CaiB/BaiF)"/>
    <property type="match status" value="1"/>
</dbReference>
<evidence type="ECO:0000256" key="1">
    <source>
        <dbReference type="ARBA" id="ARBA00022679"/>
    </source>
</evidence>
<dbReference type="InterPro" id="IPR023606">
    <property type="entry name" value="CoA-Trfase_III_dom_1_sf"/>
</dbReference>
<dbReference type="AlphaFoldDB" id="A0A556AJ58"/>
<dbReference type="Proteomes" id="UP000318405">
    <property type="component" value="Unassembled WGS sequence"/>
</dbReference>
<evidence type="ECO:0000313" key="3">
    <source>
        <dbReference type="Proteomes" id="UP000318405"/>
    </source>
</evidence>
<dbReference type="InterPro" id="IPR050483">
    <property type="entry name" value="CoA-transferase_III_domain"/>
</dbReference>
<protein>
    <submittedName>
        <fullName evidence="2">CoA transferase</fullName>
    </submittedName>
</protein>
<proteinExistence type="predicted"/>
<dbReference type="Pfam" id="PF02515">
    <property type="entry name" value="CoA_transf_3"/>
    <property type="match status" value="1"/>
</dbReference>
<organism evidence="2 3">
    <name type="scientific">Verticiella sediminum</name>
    <dbReference type="NCBI Taxonomy" id="1247510"/>
    <lineage>
        <taxon>Bacteria</taxon>
        <taxon>Pseudomonadati</taxon>
        <taxon>Pseudomonadota</taxon>
        <taxon>Betaproteobacteria</taxon>
        <taxon>Burkholderiales</taxon>
        <taxon>Alcaligenaceae</taxon>
        <taxon>Verticiella</taxon>
    </lineage>
</organism>
<dbReference type="Gene3D" id="3.40.50.10540">
    <property type="entry name" value="Crotonobetainyl-coa:carnitine coa-transferase, domain 1"/>
    <property type="match status" value="1"/>
</dbReference>
<gene>
    <name evidence="2" type="ORF">FOZ76_16090</name>
</gene>
<dbReference type="InterPro" id="IPR003673">
    <property type="entry name" value="CoA-Trfase_fam_III"/>
</dbReference>
<evidence type="ECO:0000313" key="2">
    <source>
        <dbReference type="EMBL" id="TSH92911.1"/>
    </source>
</evidence>
<name>A0A556AJ58_9BURK</name>
<dbReference type="InterPro" id="IPR044855">
    <property type="entry name" value="CoA-Trfase_III_dom3_sf"/>
</dbReference>
<dbReference type="Gene3D" id="3.30.1540.10">
    <property type="entry name" value="formyl-coa transferase, domain 3"/>
    <property type="match status" value="1"/>
</dbReference>
<dbReference type="OrthoDB" id="5294844at2"/>
<keyword evidence="1 2" id="KW-0808">Transferase</keyword>
<dbReference type="PANTHER" id="PTHR48207">
    <property type="entry name" value="SUCCINATE--HYDROXYMETHYLGLUTARATE COA-TRANSFERASE"/>
    <property type="match status" value="1"/>
</dbReference>
<dbReference type="EMBL" id="VLTJ01000029">
    <property type="protein sequence ID" value="TSH92911.1"/>
    <property type="molecule type" value="Genomic_DNA"/>
</dbReference>
<keyword evidence="3" id="KW-1185">Reference proteome</keyword>
<reference evidence="2 3" key="1">
    <citation type="submission" date="2019-07" db="EMBL/GenBank/DDBJ databases">
        <title>Qingshengfaniella alkalisoli gen. nov., sp. nov., isolated from saline soil.</title>
        <authorList>
            <person name="Xu L."/>
            <person name="Huang X.-X."/>
            <person name="Sun J.-Q."/>
        </authorList>
    </citation>
    <scope>NUCLEOTIDE SEQUENCE [LARGE SCALE GENOMIC DNA]</scope>
    <source>
        <strain evidence="2 3">DSM 27279</strain>
    </source>
</reference>
<dbReference type="GO" id="GO:0008410">
    <property type="term" value="F:CoA-transferase activity"/>
    <property type="evidence" value="ECO:0007669"/>
    <property type="project" value="TreeGrafter"/>
</dbReference>